<feature type="domain" description="Ig-like" evidence="5">
    <location>
        <begin position="404"/>
        <end position="505"/>
    </location>
</feature>
<dbReference type="InterPro" id="IPR003006">
    <property type="entry name" value="Ig/MHC_CS"/>
</dbReference>
<dbReference type="SUPFAM" id="SSF48726">
    <property type="entry name" value="Immunoglobulin"/>
    <property type="match status" value="4"/>
</dbReference>
<dbReference type="AlphaFoldDB" id="A0A8D0WBN2"/>
<dbReference type="FunFam" id="2.60.40.10:FF:001836">
    <property type="entry name" value="Immunoglobulin heavy constant mu"/>
    <property type="match status" value="1"/>
</dbReference>
<dbReference type="InterPro" id="IPR050380">
    <property type="entry name" value="Immune_Resp_Modulators"/>
</dbReference>
<dbReference type="InterPro" id="IPR003597">
    <property type="entry name" value="Ig_C1-set"/>
</dbReference>
<evidence type="ECO:0000313" key="6">
    <source>
        <dbReference type="Ensembl" id="ENSSSCP00030018853.1"/>
    </source>
</evidence>
<evidence type="ECO:0000256" key="1">
    <source>
        <dbReference type="ARBA" id="ARBA00023319"/>
    </source>
</evidence>
<protein>
    <recommendedName>
        <fullName evidence="2">Ig mu chain C region</fullName>
    </recommendedName>
</protein>
<dbReference type="PANTHER" id="PTHR23411">
    <property type="entry name" value="TAPASIN"/>
    <property type="match status" value="1"/>
</dbReference>
<dbReference type="SMART" id="SM00407">
    <property type="entry name" value="IGc1"/>
    <property type="match status" value="4"/>
</dbReference>
<feature type="domain" description="Ig-like" evidence="5">
    <location>
        <begin position="191"/>
        <end position="287"/>
    </location>
</feature>
<keyword evidence="4" id="KW-1133">Transmembrane helix</keyword>
<dbReference type="FunFam" id="2.60.40.10:FF:000463">
    <property type="entry name" value="Immunoglobulin heavy constant gamma 1"/>
    <property type="match status" value="2"/>
</dbReference>
<dbReference type="PROSITE" id="PS00290">
    <property type="entry name" value="IG_MHC"/>
    <property type="match status" value="3"/>
</dbReference>
<reference evidence="6" key="1">
    <citation type="submission" date="2025-08" db="UniProtKB">
        <authorList>
            <consortium name="Ensembl"/>
        </authorList>
    </citation>
    <scope>IDENTIFICATION</scope>
</reference>
<dbReference type="FunFam" id="2.60.40.10:FF:000998">
    <property type="entry name" value="Immunoglobulin heavy constant epsilon"/>
    <property type="match status" value="1"/>
</dbReference>
<keyword evidence="4" id="KW-0472">Membrane</keyword>
<name>A0A8D0WBN2_PIG</name>
<dbReference type="CDD" id="cd16093">
    <property type="entry name" value="IgC1_CH2_Mu"/>
    <property type="match status" value="1"/>
</dbReference>
<evidence type="ECO:0000256" key="4">
    <source>
        <dbReference type="SAM" id="Phobius"/>
    </source>
</evidence>
<keyword evidence="4" id="KW-0812">Transmembrane</keyword>
<dbReference type="InterPro" id="IPR013783">
    <property type="entry name" value="Ig-like_fold"/>
</dbReference>
<evidence type="ECO:0000256" key="3">
    <source>
        <dbReference type="SAM" id="MobiDB-lite"/>
    </source>
</evidence>
<dbReference type="Ensembl" id="ENSSSCT00030041482.1">
    <property type="protein sequence ID" value="ENSSSCP00030018853.1"/>
    <property type="gene ID" value="ENSSSCG00030029863.1"/>
</dbReference>
<feature type="domain" description="Ig-like" evidence="5">
    <location>
        <begin position="297"/>
        <end position="397"/>
    </location>
</feature>
<proteinExistence type="predicted"/>
<dbReference type="CDD" id="cd05768">
    <property type="entry name" value="IgC1_CH3_IgAGD_CH4_IgAEM"/>
    <property type="match status" value="1"/>
</dbReference>
<feature type="region of interest" description="Disordered" evidence="3">
    <location>
        <begin position="12"/>
        <end position="38"/>
    </location>
</feature>
<feature type="domain" description="Ig-like" evidence="5">
    <location>
        <begin position="515"/>
        <end position="618"/>
    </location>
</feature>
<dbReference type="PROSITE" id="PS50835">
    <property type="entry name" value="IG_LIKE"/>
    <property type="match status" value="4"/>
</dbReference>
<accession>A0A8D0WBN2</accession>
<dbReference type="InterPro" id="IPR007110">
    <property type="entry name" value="Ig-like_dom"/>
</dbReference>
<dbReference type="InterPro" id="IPR036179">
    <property type="entry name" value="Ig-like_dom_sf"/>
</dbReference>
<sequence>MWAGEEGCWAPVTCSRPSGTRRTGTAHHGTRDGQVQGGPRVAPALLLAFLSRGHPPVPGGQTAPRRPTHFGENVCTQEVVTAGLDSRPGHSPARSLRTELMARWERPCSGSLRDTAALSPSHRLPGLCLRPQLSLSPPFPSARPLPVGFENGPVALWNCYSYGASCYDYYAMDLWGPGVEVVVSSESQSAPNLFPLVSCVSPPSDESLVALGCLARDFLPSSVTFSWNYKNSSKVSSQNIQDFPSVLRGGKYLASSRVLLPSVSIPQDPEAFLVCEVQHPSGTKSVSISGPVVEEQPPVLNIFVPTRESFSSTPQRTSKLICQASDFSPKQISMAWFRDGKRVVSGVSTGPVETLQSSPVTYRLHSMLTVTESEWLSQSVFTCQVEHKGLNYEKNASSLCTSNPNSPITVFAIAPSFAGIFLTKSAKLSCLVTGLVTRESLNISWTRQDGEVLKTSIVFSEIYANGTFGARGEASVCVEDWESGDRFTCTVTHTDLPSPLKQSVSKPRGIARHMPSVYVLPPAPEELSLQEWASVTCLVKGFSPADVFVQWLQKGEPVSADKYVTSAPVPEPEPKAPASYFVQSVLTVSAKDWSDGETYTCVVGHEALPHTVTERTVDKSTEGEVSAEEEGFENLNTMASTFIVLFLLSLFYSTTVTLFKVK</sequence>
<evidence type="ECO:0000256" key="2">
    <source>
        <dbReference type="ARBA" id="ARBA00073862"/>
    </source>
</evidence>
<dbReference type="Proteomes" id="UP000694570">
    <property type="component" value="Unplaced"/>
</dbReference>
<keyword evidence="1" id="KW-0393">Immunoglobulin domain</keyword>
<dbReference type="Gene3D" id="2.60.40.10">
    <property type="entry name" value="Immunoglobulins"/>
    <property type="match status" value="4"/>
</dbReference>
<evidence type="ECO:0000259" key="5">
    <source>
        <dbReference type="PROSITE" id="PS50835"/>
    </source>
</evidence>
<dbReference type="Pfam" id="PF07654">
    <property type="entry name" value="C1-set"/>
    <property type="match status" value="4"/>
</dbReference>
<evidence type="ECO:0000313" key="7">
    <source>
        <dbReference type="Proteomes" id="UP000694570"/>
    </source>
</evidence>
<feature type="transmembrane region" description="Helical" evidence="4">
    <location>
        <begin position="638"/>
        <end position="659"/>
    </location>
</feature>
<organism evidence="6 7">
    <name type="scientific">Sus scrofa</name>
    <name type="common">Pig</name>
    <dbReference type="NCBI Taxonomy" id="9823"/>
    <lineage>
        <taxon>Eukaryota</taxon>
        <taxon>Metazoa</taxon>
        <taxon>Chordata</taxon>
        <taxon>Craniata</taxon>
        <taxon>Vertebrata</taxon>
        <taxon>Euteleostomi</taxon>
        <taxon>Mammalia</taxon>
        <taxon>Eutheria</taxon>
        <taxon>Laurasiatheria</taxon>
        <taxon>Artiodactyla</taxon>
        <taxon>Suina</taxon>
        <taxon>Suidae</taxon>
        <taxon>Sus</taxon>
    </lineage>
</organism>